<feature type="transmembrane region" description="Helical" evidence="5">
    <location>
        <begin position="44"/>
        <end position="63"/>
    </location>
</feature>
<dbReference type="InterPro" id="IPR010096">
    <property type="entry name" value="NADH-Q_OxRdtase_suN/2"/>
</dbReference>
<keyword evidence="5" id="KW-1003">Cell membrane</keyword>
<dbReference type="GO" id="GO:0012505">
    <property type="term" value="C:endomembrane system"/>
    <property type="evidence" value="ECO:0007669"/>
    <property type="project" value="UniProtKB-SubCell"/>
</dbReference>
<keyword evidence="4 5" id="KW-0472">Membrane</keyword>
<dbReference type="GO" id="GO:0008137">
    <property type="term" value="F:NADH dehydrogenase (ubiquinone) activity"/>
    <property type="evidence" value="ECO:0007669"/>
    <property type="project" value="InterPro"/>
</dbReference>
<feature type="transmembrane region" description="Helical" evidence="5">
    <location>
        <begin position="463"/>
        <end position="483"/>
    </location>
</feature>
<feature type="transmembrane region" description="Helical" evidence="5">
    <location>
        <begin position="386"/>
        <end position="404"/>
    </location>
</feature>
<gene>
    <name evidence="5 8" type="primary">nuoN</name>
    <name evidence="8" type="ORF">Back2_21510</name>
</gene>
<proteinExistence type="inferred from homology"/>
<feature type="transmembrane region" description="Helical" evidence="5">
    <location>
        <begin position="147"/>
        <end position="168"/>
    </location>
</feature>
<evidence type="ECO:0000256" key="5">
    <source>
        <dbReference type="HAMAP-Rule" id="MF_00445"/>
    </source>
</evidence>
<keyword evidence="5" id="KW-1278">Translocase</keyword>
<dbReference type="NCBIfam" id="NF004441">
    <property type="entry name" value="PRK05777.1-4"/>
    <property type="match status" value="1"/>
</dbReference>
<dbReference type="InterPro" id="IPR001750">
    <property type="entry name" value="ND/Mrp_TM"/>
</dbReference>
<comment type="subunit">
    <text evidence="5">NDH-1 is composed of 14 different subunits. Subunits NuoA, H, J, K, L, M, N constitute the membrane sector of the complex.</text>
</comment>
<feature type="transmembrane region" description="Helical" evidence="5">
    <location>
        <begin position="12"/>
        <end position="32"/>
    </location>
</feature>
<feature type="domain" description="NADH:quinone oxidoreductase/Mrp antiporter transmembrane" evidence="7">
    <location>
        <begin position="144"/>
        <end position="435"/>
    </location>
</feature>
<keyword evidence="3 5" id="KW-1133">Transmembrane helix</keyword>
<keyword evidence="5" id="KW-0874">Quinone</keyword>
<feature type="transmembrane region" description="Helical" evidence="5">
    <location>
        <begin position="75"/>
        <end position="93"/>
    </location>
</feature>
<feature type="transmembrane region" description="Helical" evidence="5">
    <location>
        <begin position="122"/>
        <end position="141"/>
    </location>
</feature>
<keyword evidence="2 5" id="KW-0812">Transmembrane</keyword>
<comment type="function">
    <text evidence="5">NDH-1 shuttles electrons from NADH, via FMN and iron-sulfur (Fe-S) centers, to quinones in the respiratory chain. The immediate electron acceptor for the enzyme in this species is believed to be a menaquinone. Couples the redox reaction to proton translocation (for every two electrons transferred, four hydrogen ions are translocated across the cytoplasmic membrane), and thus conserves the redox energy in a proton gradient.</text>
</comment>
<keyword evidence="5" id="KW-0520">NAD</keyword>
<feature type="transmembrane region" description="Helical" evidence="5">
    <location>
        <begin position="424"/>
        <end position="451"/>
    </location>
</feature>
<feature type="transmembrane region" description="Helical" evidence="5">
    <location>
        <begin position="285"/>
        <end position="307"/>
    </location>
</feature>
<dbReference type="HAMAP" id="MF_00445">
    <property type="entry name" value="NDH1_NuoN_1"/>
    <property type="match status" value="1"/>
</dbReference>
<keyword evidence="9" id="KW-1185">Reference proteome</keyword>
<dbReference type="NCBIfam" id="TIGR01770">
    <property type="entry name" value="NDH_I_N"/>
    <property type="match status" value="1"/>
</dbReference>
<name>A0A3G9J347_9ACTN</name>
<accession>A0A3G9J347</accession>
<evidence type="ECO:0000256" key="1">
    <source>
        <dbReference type="ARBA" id="ARBA00004127"/>
    </source>
</evidence>
<protein>
    <recommendedName>
        <fullName evidence="5">NADH-quinone oxidoreductase subunit N</fullName>
        <ecNumber evidence="5">7.1.1.-</ecNumber>
    </recommendedName>
    <alternativeName>
        <fullName evidence="5">NADH dehydrogenase I subunit N</fullName>
    </alternativeName>
    <alternativeName>
        <fullName evidence="5">NDH-1 subunit N</fullName>
    </alternativeName>
</protein>
<evidence type="ECO:0000256" key="2">
    <source>
        <dbReference type="ARBA" id="ARBA00022692"/>
    </source>
</evidence>
<dbReference type="Pfam" id="PF00361">
    <property type="entry name" value="Proton_antipo_M"/>
    <property type="match status" value="1"/>
</dbReference>
<organism evidence="8 9">
    <name type="scientific">Nocardioides baekrokdamisoli</name>
    <dbReference type="NCBI Taxonomy" id="1804624"/>
    <lineage>
        <taxon>Bacteria</taxon>
        <taxon>Bacillati</taxon>
        <taxon>Actinomycetota</taxon>
        <taxon>Actinomycetes</taxon>
        <taxon>Propionibacteriales</taxon>
        <taxon>Nocardioidaceae</taxon>
        <taxon>Nocardioides</taxon>
    </lineage>
</organism>
<dbReference type="GO" id="GO:0005886">
    <property type="term" value="C:plasma membrane"/>
    <property type="evidence" value="ECO:0007669"/>
    <property type="project" value="UniProtKB-SubCell"/>
</dbReference>
<comment type="subcellular location">
    <subcellularLocation>
        <location evidence="5">Cell membrane</location>
        <topology evidence="5">Multi-pass membrane protein</topology>
    </subcellularLocation>
    <subcellularLocation>
        <location evidence="1">Endomembrane system</location>
        <topology evidence="1">Multi-pass membrane protein</topology>
    </subcellularLocation>
    <subcellularLocation>
        <location evidence="6">Membrane</location>
        <topology evidence="6">Multi-pass membrane protein</topology>
    </subcellularLocation>
</comment>
<comment type="similarity">
    <text evidence="5">Belongs to the complex I subunit 2 family.</text>
</comment>
<feature type="transmembrane region" description="Helical" evidence="5">
    <location>
        <begin position="255"/>
        <end position="279"/>
    </location>
</feature>
<dbReference type="GO" id="GO:0042773">
    <property type="term" value="P:ATP synthesis coupled electron transport"/>
    <property type="evidence" value="ECO:0007669"/>
    <property type="project" value="InterPro"/>
</dbReference>
<comment type="catalytic activity">
    <reaction evidence="5">
        <text>a quinone + NADH + 5 H(+)(in) = a quinol + NAD(+) + 4 H(+)(out)</text>
        <dbReference type="Rhea" id="RHEA:57888"/>
        <dbReference type="ChEBI" id="CHEBI:15378"/>
        <dbReference type="ChEBI" id="CHEBI:24646"/>
        <dbReference type="ChEBI" id="CHEBI:57540"/>
        <dbReference type="ChEBI" id="CHEBI:57945"/>
        <dbReference type="ChEBI" id="CHEBI:132124"/>
    </reaction>
</comment>
<keyword evidence="5" id="KW-0813">Transport</keyword>
<dbReference type="OrthoDB" id="9811718at2"/>
<feature type="transmembrane region" description="Helical" evidence="5">
    <location>
        <begin position="221"/>
        <end position="243"/>
    </location>
</feature>
<evidence type="ECO:0000256" key="6">
    <source>
        <dbReference type="RuleBase" id="RU000320"/>
    </source>
</evidence>
<feature type="transmembrane region" description="Helical" evidence="5">
    <location>
        <begin position="344"/>
        <end position="365"/>
    </location>
</feature>
<sequence>MTIDAGHINYGVLWPTLTVFGAACVAVLGEAFLPRTARTRLQPLLALAALVTAFVGVAASHPSHTTELTLDGPGLVWQGLALLASILGVLLFTENRLDISPFVGQAAVLPGTREEAAATHRLIHTEAYALLLFAAGGMMLLPVANDVLLLFVAIEVLSLPLYVLTGLARKRRLLSQEASLKYFLLGAFASGFLVYGIALAYGASGSMQLADLGKAHGALAWTALALLAVGLLFKVGAVPFHTWTPDVYQGAPTPVAAWMSAATKVAAAGALTRLLWIGFGADPSAWRPVIAIIAALSMALGSAFAVAQTDVKRLLAYSAIAHTGFLLVGILGTTSGTMTASRAVMLYLVAYVPSSIGAFALVSLVRKSSGESTDLDSWAGIGRRHPWFGFAFAILLISMAGIPPTVGFLGKWGVFATALAAHQYAIVMIGLACSVVSVFFYARVLLTMFFALQPGRGLVHRPAWPTVAVIAVCVAATLAFGLIPAPMLSVLRHAGDLLV</sequence>
<dbReference type="KEGG" id="nbe:Back2_21510"/>
<evidence type="ECO:0000313" key="9">
    <source>
        <dbReference type="Proteomes" id="UP000271573"/>
    </source>
</evidence>
<feature type="transmembrane region" description="Helical" evidence="5">
    <location>
        <begin position="314"/>
        <end position="332"/>
    </location>
</feature>
<dbReference type="EC" id="7.1.1.-" evidence="5"/>
<evidence type="ECO:0000256" key="3">
    <source>
        <dbReference type="ARBA" id="ARBA00022989"/>
    </source>
</evidence>
<feature type="transmembrane region" description="Helical" evidence="5">
    <location>
        <begin position="180"/>
        <end position="201"/>
    </location>
</feature>
<dbReference type="PANTHER" id="PTHR22773">
    <property type="entry name" value="NADH DEHYDROGENASE"/>
    <property type="match status" value="1"/>
</dbReference>
<dbReference type="GO" id="GO:0048038">
    <property type="term" value="F:quinone binding"/>
    <property type="evidence" value="ECO:0007669"/>
    <property type="project" value="UniProtKB-KW"/>
</dbReference>
<evidence type="ECO:0000259" key="7">
    <source>
        <dbReference type="Pfam" id="PF00361"/>
    </source>
</evidence>
<dbReference type="AlphaFoldDB" id="A0A3G9J347"/>
<dbReference type="RefSeq" id="WP_125569255.1">
    <property type="nucleotide sequence ID" value="NZ_AP019307.1"/>
</dbReference>
<dbReference type="Proteomes" id="UP000271573">
    <property type="component" value="Chromosome"/>
</dbReference>
<reference evidence="8 9" key="1">
    <citation type="submission" date="2018-11" db="EMBL/GenBank/DDBJ databases">
        <title>Complete genome sequence of Nocardioides baekrokdamisoli strain KCTC 39748.</title>
        <authorList>
            <person name="Kang S.W."/>
            <person name="Lee K.C."/>
            <person name="Kim K.K."/>
            <person name="Kim J.S."/>
            <person name="Kim D.S."/>
            <person name="Ko S.H."/>
            <person name="Yang S.H."/>
            <person name="Shin Y.K."/>
            <person name="Lee J.S."/>
        </authorList>
    </citation>
    <scope>NUCLEOTIDE SEQUENCE [LARGE SCALE GENOMIC DNA]</scope>
    <source>
        <strain evidence="8 9">KCTC 39748</strain>
    </source>
</reference>
<dbReference type="GO" id="GO:0050136">
    <property type="term" value="F:NADH dehydrogenase (quinone) (non-electrogenic) activity"/>
    <property type="evidence" value="ECO:0007669"/>
    <property type="project" value="UniProtKB-UniRule"/>
</dbReference>
<dbReference type="EMBL" id="AP019307">
    <property type="protein sequence ID" value="BBH17864.1"/>
    <property type="molecule type" value="Genomic_DNA"/>
</dbReference>
<evidence type="ECO:0000256" key="4">
    <source>
        <dbReference type="ARBA" id="ARBA00023136"/>
    </source>
</evidence>
<evidence type="ECO:0000313" key="8">
    <source>
        <dbReference type="EMBL" id="BBH17864.1"/>
    </source>
</evidence>